<accession>A0ABY5TTA7</accession>
<keyword evidence="3" id="KW-1185">Reference proteome</keyword>
<dbReference type="CDD" id="cd06558">
    <property type="entry name" value="crotonase-like"/>
    <property type="match status" value="1"/>
</dbReference>
<reference evidence="2" key="1">
    <citation type="submission" date="2022-08" db="EMBL/GenBank/DDBJ databases">
        <title>Catabolic pathway analysis in culturable SAR92 clade bacteria reveals their overlooked roles in DMSP degradation in coastal seas.</title>
        <authorList>
            <person name="He X."/>
            <person name="Zhang X."/>
            <person name="Zhang Y."/>
        </authorList>
    </citation>
    <scope>NUCLEOTIDE SEQUENCE</scope>
    <source>
        <strain evidence="2">H455</strain>
    </source>
</reference>
<dbReference type="SUPFAM" id="SSF52096">
    <property type="entry name" value="ClpP/crotonase"/>
    <property type="match status" value="1"/>
</dbReference>
<dbReference type="Proteomes" id="UP001059934">
    <property type="component" value="Chromosome"/>
</dbReference>
<evidence type="ECO:0000313" key="3">
    <source>
        <dbReference type="Proteomes" id="UP001059934"/>
    </source>
</evidence>
<evidence type="ECO:0000256" key="1">
    <source>
        <dbReference type="ARBA" id="ARBA00005254"/>
    </source>
</evidence>
<comment type="similarity">
    <text evidence="1">Belongs to the enoyl-CoA hydratase/isomerase family.</text>
</comment>
<protein>
    <submittedName>
        <fullName evidence="2">Enoyl-CoA hydratase/isomerase family protein</fullName>
    </submittedName>
</protein>
<proteinExistence type="inferred from homology"/>
<evidence type="ECO:0000313" key="2">
    <source>
        <dbReference type="EMBL" id="UVW35896.1"/>
    </source>
</evidence>
<dbReference type="EMBL" id="CP103416">
    <property type="protein sequence ID" value="UVW35896.1"/>
    <property type="molecule type" value="Genomic_DNA"/>
</dbReference>
<dbReference type="PANTHER" id="PTHR42964">
    <property type="entry name" value="ENOYL-COA HYDRATASE"/>
    <property type="match status" value="1"/>
</dbReference>
<gene>
    <name evidence="2" type="ORF">NYF23_04615</name>
</gene>
<organism evidence="2 3">
    <name type="scientific">SAR92 clade bacterium H455</name>
    <dbReference type="NCBI Taxonomy" id="2974818"/>
    <lineage>
        <taxon>Bacteria</taxon>
        <taxon>Pseudomonadati</taxon>
        <taxon>Pseudomonadota</taxon>
        <taxon>Gammaproteobacteria</taxon>
        <taxon>Cellvibrionales</taxon>
        <taxon>Porticoccaceae</taxon>
        <taxon>SAR92 clade</taxon>
    </lineage>
</organism>
<dbReference type="Gene3D" id="3.90.226.10">
    <property type="entry name" value="2-enoyl-CoA Hydratase, Chain A, domain 1"/>
    <property type="match status" value="1"/>
</dbReference>
<dbReference type="Gene3D" id="1.10.12.10">
    <property type="entry name" value="Lyase 2-enoyl-coa Hydratase, Chain A, domain 2"/>
    <property type="match status" value="1"/>
</dbReference>
<dbReference type="InterPro" id="IPR051683">
    <property type="entry name" value="Enoyl-CoA_Hydratase/Isomerase"/>
</dbReference>
<name>A0ABY5TTA7_9GAMM</name>
<dbReference type="InterPro" id="IPR029045">
    <property type="entry name" value="ClpP/crotonase-like_dom_sf"/>
</dbReference>
<dbReference type="InterPro" id="IPR001753">
    <property type="entry name" value="Enoyl-CoA_hydra/iso"/>
</dbReference>
<dbReference type="InterPro" id="IPR014748">
    <property type="entry name" value="Enoyl-CoA_hydra_C"/>
</dbReference>
<sequence length="259" mass="27722">MVTTETDSRGVATVTLDNPSKHNAFDDQLIAQIRAIFDALEVDIGVRIVILQATGRSFSAGADLAWMRRMADYSYEENHRDATSMAAMFRRINTLSKPTIARVQGAAFGGGVGLAAVCDLVFATPAVSFCLSEVKLGLIPAVISPFVSAAIGPRAARRYCMTAERFSAATALDLGLVSELCEETELDQRIEAMVEILLNNGPLAMAAAKQLVADVTAVPITDQLVAETSRRIAEIRGSEEGREGLNAFLEKRSAAWIGG</sequence>
<dbReference type="Pfam" id="PF00378">
    <property type="entry name" value="ECH_1"/>
    <property type="match status" value="1"/>
</dbReference>
<dbReference type="PANTHER" id="PTHR42964:SF1">
    <property type="entry name" value="POLYKETIDE BIOSYNTHESIS ENOYL-COA HYDRATASE PKSH-RELATED"/>
    <property type="match status" value="1"/>
</dbReference>